<sequence>MLWLGFSLGVAAWCLLSLGLEKHHRQLFARAFDPRRGRWLRAAGWLLLVLDFALFVEGWGWSQGPVFWCAALMLSALAWTLLMTLAPRASTRVAIASVVSALVLMPVWMG</sequence>
<dbReference type="STRING" id="84531.LA76x_1764"/>
<evidence type="ECO:0000313" key="3">
    <source>
        <dbReference type="Proteomes" id="UP000060787"/>
    </source>
</evidence>
<feature type="transmembrane region" description="Helical" evidence="1">
    <location>
        <begin position="93"/>
        <end position="109"/>
    </location>
</feature>
<feature type="transmembrane region" description="Helical" evidence="1">
    <location>
        <begin position="65"/>
        <end position="86"/>
    </location>
</feature>
<dbReference type="Pfam" id="PF11804">
    <property type="entry name" value="DUF3325"/>
    <property type="match status" value="1"/>
</dbReference>
<keyword evidence="1" id="KW-0472">Membrane</keyword>
<evidence type="ECO:0008006" key="4">
    <source>
        <dbReference type="Google" id="ProtNLM"/>
    </source>
</evidence>
<protein>
    <recommendedName>
        <fullName evidence="4">DUF3325 domain-containing protein</fullName>
    </recommendedName>
</protein>
<dbReference type="AlphaFoldDB" id="A0A0S2F8Z9"/>
<evidence type="ECO:0000313" key="2">
    <source>
        <dbReference type="EMBL" id="ALN79917.1"/>
    </source>
</evidence>
<feature type="transmembrane region" description="Helical" evidence="1">
    <location>
        <begin position="42"/>
        <end position="59"/>
    </location>
</feature>
<dbReference type="EMBL" id="CP011129">
    <property type="protein sequence ID" value="ALN79917.1"/>
    <property type="molecule type" value="Genomic_DNA"/>
</dbReference>
<organism evidence="2 3">
    <name type="scientific">Lysobacter antibioticus</name>
    <dbReference type="NCBI Taxonomy" id="84531"/>
    <lineage>
        <taxon>Bacteria</taxon>
        <taxon>Pseudomonadati</taxon>
        <taxon>Pseudomonadota</taxon>
        <taxon>Gammaproteobacteria</taxon>
        <taxon>Lysobacterales</taxon>
        <taxon>Lysobacteraceae</taxon>
        <taxon>Lysobacter</taxon>
    </lineage>
</organism>
<dbReference type="RefSeq" id="WP_057917381.1">
    <property type="nucleotide sequence ID" value="NZ_CP011129.1"/>
</dbReference>
<dbReference type="Proteomes" id="UP000060787">
    <property type="component" value="Chromosome"/>
</dbReference>
<proteinExistence type="predicted"/>
<dbReference type="KEGG" id="lab:LA76x_1764"/>
<evidence type="ECO:0000256" key="1">
    <source>
        <dbReference type="SAM" id="Phobius"/>
    </source>
</evidence>
<accession>A0A0S2F8Z9</accession>
<feature type="transmembrane region" description="Helical" evidence="1">
    <location>
        <begin position="6"/>
        <end position="21"/>
    </location>
</feature>
<keyword evidence="1" id="KW-0812">Transmembrane</keyword>
<dbReference type="InterPro" id="IPR021762">
    <property type="entry name" value="DUF3325"/>
</dbReference>
<keyword evidence="1" id="KW-1133">Transmembrane helix</keyword>
<reference evidence="2 3" key="1">
    <citation type="journal article" date="2015" name="BMC Genomics">
        <title>Comparative genomics and metabolic profiling of the genus Lysobacter.</title>
        <authorList>
            <person name="de Bruijn I."/>
            <person name="Cheng X."/>
            <person name="de Jager V."/>
            <person name="Exposito R.G."/>
            <person name="Watrous J."/>
            <person name="Patel N."/>
            <person name="Postma J."/>
            <person name="Dorrestein P.C."/>
            <person name="Kobayashi D."/>
            <person name="Raaijmakers J.M."/>
        </authorList>
    </citation>
    <scope>NUCLEOTIDE SEQUENCE [LARGE SCALE GENOMIC DNA]</scope>
    <source>
        <strain evidence="2 3">76</strain>
    </source>
</reference>
<keyword evidence="3" id="KW-1185">Reference proteome</keyword>
<gene>
    <name evidence="2" type="ORF">LA76x_1764</name>
</gene>
<name>A0A0S2F8Z9_LYSAN</name>
<dbReference type="PATRIC" id="fig|84531.8.peg.1790"/>